<dbReference type="AlphaFoldDB" id="A0AA88DZL8"/>
<feature type="domain" description="EF-hand" evidence="2">
    <location>
        <begin position="18"/>
        <end position="53"/>
    </location>
</feature>
<evidence type="ECO:0000256" key="1">
    <source>
        <dbReference type="SAM" id="MobiDB-lite"/>
    </source>
</evidence>
<proteinExistence type="predicted"/>
<name>A0AA88DZL8_FICCA</name>
<dbReference type="SUPFAM" id="SSF47473">
    <property type="entry name" value="EF-hand"/>
    <property type="match status" value="1"/>
</dbReference>
<comment type="caution">
    <text evidence="3">The sequence shown here is derived from an EMBL/GenBank/DDBJ whole genome shotgun (WGS) entry which is preliminary data.</text>
</comment>
<dbReference type="GO" id="GO:0005509">
    <property type="term" value="F:calcium ion binding"/>
    <property type="evidence" value="ECO:0007669"/>
    <property type="project" value="InterPro"/>
</dbReference>
<dbReference type="Proteomes" id="UP001187192">
    <property type="component" value="Unassembled WGS sequence"/>
</dbReference>
<feature type="compositionally biased region" description="Polar residues" evidence="1">
    <location>
        <begin position="167"/>
        <end position="183"/>
    </location>
</feature>
<dbReference type="SUPFAM" id="SSF57850">
    <property type="entry name" value="RING/U-box"/>
    <property type="match status" value="1"/>
</dbReference>
<dbReference type="EMBL" id="BTGU01000205">
    <property type="protein sequence ID" value="GMN64989.1"/>
    <property type="molecule type" value="Genomic_DNA"/>
</dbReference>
<protein>
    <recommendedName>
        <fullName evidence="2">EF-hand domain-containing protein</fullName>
    </recommendedName>
</protein>
<evidence type="ECO:0000313" key="3">
    <source>
        <dbReference type="EMBL" id="GMN64989.1"/>
    </source>
</evidence>
<gene>
    <name evidence="3" type="ORF">TIFTF001_034059</name>
</gene>
<evidence type="ECO:0000259" key="2">
    <source>
        <dbReference type="PROSITE" id="PS50222"/>
    </source>
</evidence>
<evidence type="ECO:0000313" key="4">
    <source>
        <dbReference type="Proteomes" id="UP001187192"/>
    </source>
</evidence>
<dbReference type="Gene3D" id="1.10.238.10">
    <property type="entry name" value="EF-hand"/>
    <property type="match status" value="1"/>
</dbReference>
<dbReference type="InterPro" id="IPR011992">
    <property type="entry name" value="EF-hand-dom_pair"/>
</dbReference>
<feature type="region of interest" description="Disordered" evidence="1">
    <location>
        <begin position="155"/>
        <end position="192"/>
    </location>
</feature>
<sequence length="192" mass="22100">MEDLRHTAYAYYEAGKEQLEETVKLFFEEMERDGDEKVWFEEFNSYMKTVDCAQFGTKDFFDLLRGDKKEYLKYGDVVTLLYIIHSGRPFCEKCKGFVQGTYFTCVQCFEAESDYSFNVCPSCFYAGIYHHCHKEFMDPFVLLRLKKKQDHCKESTLGHTKPMASNPGISSSKTAETEPSSSKAIVAAPNPV</sequence>
<dbReference type="InterPro" id="IPR002048">
    <property type="entry name" value="EF_hand_dom"/>
</dbReference>
<organism evidence="3 4">
    <name type="scientific">Ficus carica</name>
    <name type="common">Common fig</name>
    <dbReference type="NCBI Taxonomy" id="3494"/>
    <lineage>
        <taxon>Eukaryota</taxon>
        <taxon>Viridiplantae</taxon>
        <taxon>Streptophyta</taxon>
        <taxon>Embryophyta</taxon>
        <taxon>Tracheophyta</taxon>
        <taxon>Spermatophyta</taxon>
        <taxon>Magnoliopsida</taxon>
        <taxon>eudicotyledons</taxon>
        <taxon>Gunneridae</taxon>
        <taxon>Pentapetalae</taxon>
        <taxon>rosids</taxon>
        <taxon>fabids</taxon>
        <taxon>Rosales</taxon>
        <taxon>Moraceae</taxon>
        <taxon>Ficeae</taxon>
        <taxon>Ficus</taxon>
    </lineage>
</organism>
<dbReference type="PROSITE" id="PS50222">
    <property type="entry name" value="EF_HAND_2"/>
    <property type="match status" value="1"/>
</dbReference>
<accession>A0AA88DZL8</accession>
<keyword evidence="4" id="KW-1185">Reference proteome</keyword>
<reference evidence="3" key="1">
    <citation type="submission" date="2023-07" db="EMBL/GenBank/DDBJ databases">
        <title>draft genome sequence of fig (Ficus carica).</title>
        <authorList>
            <person name="Takahashi T."/>
            <person name="Nishimura K."/>
        </authorList>
    </citation>
    <scope>NUCLEOTIDE SEQUENCE</scope>
</reference>